<organism evidence="1 2">
    <name type="scientific">Caballeronia cordobensis</name>
    <name type="common">Burkholderia cordobensis</name>
    <dbReference type="NCBI Taxonomy" id="1353886"/>
    <lineage>
        <taxon>Bacteria</taxon>
        <taxon>Pseudomonadati</taxon>
        <taxon>Pseudomonadota</taxon>
        <taxon>Betaproteobacteria</taxon>
        <taxon>Burkholderiales</taxon>
        <taxon>Burkholderiaceae</taxon>
        <taxon>Caballeronia</taxon>
    </lineage>
</organism>
<dbReference type="InterPro" id="IPR021549">
    <property type="entry name" value="DUF2894"/>
</dbReference>
<accession>A0A158H346</accession>
<evidence type="ECO:0000313" key="1">
    <source>
        <dbReference type="EMBL" id="SAL38461.1"/>
    </source>
</evidence>
<dbReference type="Pfam" id="PF11445">
    <property type="entry name" value="DUF2894"/>
    <property type="match status" value="1"/>
</dbReference>
<dbReference type="AlphaFoldDB" id="A0A158H346"/>
<reference evidence="2" key="1">
    <citation type="submission" date="2016-01" db="EMBL/GenBank/DDBJ databases">
        <authorList>
            <person name="Peeters C."/>
        </authorList>
    </citation>
    <scope>NUCLEOTIDE SEQUENCE [LARGE SCALE GENOMIC DNA]</scope>
</reference>
<protein>
    <recommendedName>
        <fullName evidence="3">DUF2894 domain-containing protein</fullName>
    </recommendedName>
</protein>
<name>A0A158H346_CABCO</name>
<dbReference type="RefSeq" id="WP_053571488.1">
    <property type="nucleotide sequence ID" value="NZ_FCNY02000006.1"/>
</dbReference>
<gene>
    <name evidence="1" type="ORF">AWB70_02828</name>
</gene>
<proteinExistence type="predicted"/>
<evidence type="ECO:0008006" key="3">
    <source>
        <dbReference type="Google" id="ProtNLM"/>
    </source>
</evidence>
<keyword evidence="2" id="KW-1185">Reference proteome</keyword>
<evidence type="ECO:0000313" key="2">
    <source>
        <dbReference type="Proteomes" id="UP000054740"/>
    </source>
</evidence>
<dbReference type="EMBL" id="FCNY02000006">
    <property type="protein sequence ID" value="SAL38461.1"/>
    <property type="molecule type" value="Genomic_DNA"/>
</dbReference>
<dbReference type="Proteomes" id="UP000054740">
    <property type="component" value="Unassembled WGS sequence"/>
</dbReference>
<sequence length="191" mass="21213">MNNAASARAMLDAWRANGDDRANPVRFHLIDALDRRAAAHEGEARRMIDERIAQLLDAYRRDIDAMNVPIATKEVPRGPLAALVDDIAKQSAMNPAAHAELLDYFRAVWSKVSAEKQWRDSFAQVPKNAGPLNSSSLVHRSLSLMRELSPAYLQQFLSYIDALSWMEAMNGPVTAVSKEASNAKKGGRRKK</sequence>